<organism evidence="1 2">
    <name type="scientific">Rubroshorea leprosula</name>
    <dbReference type="NCBI Taxonomy" id="152421"/>
    <lineage>
        <taxon>Eukaryota</taxon>
        <taxon>Viridiplantae</taxon>
        <taxon>Streptophyta</taxon>
        <taxon>Embryophyta</taxon>
        <taxon>Tracheophyta</taxon>
        <taxon>Spermatophyta</taxon>
        <taxon>Magnoliopsida</taxon>
        <taxon>eudicotyledons</taxon>
        <taxon>Gunneridae</taxon>
        <taxon>Pentapetalae</taxon>
        <taxon>rosids</taxon>
        <taxon>malvids</taxon>
        <taxon>Malvales</taxon>
        <taxon>Dipterocarpaceae</taxon>
        <taxon>Rubroshorea</taxon>
    </lineage>
</organism>
<gene>
    <name evidence="1" type="ORF">SLEP1_g3737</name>
</gene>
<evidence type="ECO:0000313" key="1">
    <source>
        <dbReference type="EMBL" id="GKU89618.1"/>
    </source>
</evidence>
<evidence type="ECO:0000313" key="2">
    <source>
        <dbReference type="Proteomes" id="UP001054252"/>
    </source>
</evidence>
<reference evidence="1 2" key="1">
    <citation type="journal article" date="2021" name="Commun. Biol.">
        <title>The genome of Shorea leprosula (Dipterocarpaceae) highlights the ecological relevance of drought in aseasonal tropical rainforests.</title>
        <authorList>
            <person name="Ng K.K.S."/>
            <person name="Kobayashi M.J."/>
            <person name="Fawcett J.A."/>
            <person name="Hatakeyama M."/>
            <person name="Paape T."/>
            <person name="Ng C.H."/>
            <person name="Ang C.C."/>
            <person name="Tnah L.H."/>
            <person name="Lee C.T."/>
            <person name="Nishiyama T."/>
            <person name="Sese J."/>
            <person name="O'Brien M.J."/>
            <person name="Copetti D."/>
            <person name="Mohd Noor M.I."/>
            <person name="Ong R.C."/>
            <person name="Putra M."/>
            <person name="Sireger I.Z."/>
            <person name="Indrioko S."/>
            <person name="Kosugi Y."/>
            <person name="Izuno A."/>
            <person name="Isagi Y."/>
            <person name="Lee S.L."/>
            <person name="Shimizu K.K."/>
        </authorList>
    </citation>
    <scope>NUCLEOTIDE SEQUENCE [LARGE SCALE GENOMIC DNA]</scope>
    <source>
        <strain evidence="1">214</strain>
    </source>
</reference>
<sequence>MPTWNLLNCPDDLRIFVNSDLPVKSMPTWNYSDYS</sequence>
<comment type="caution">
    <text evidence="1">The sequence shown here is derived from an EMBL/GenBank/DDBJ whole genome shotgun (WGS) entry which is preliminary data.</text>
</comment>
<dbReference type="AlphaFoldDB" id="A0AAV5HLH8"/>
<protein>
    <submittedName>
        <fullName evidence="1">Uncharacterized protein</fullName>
    </submittedName>
</protein>
<dbReference type="Proteomes" id="UP001054252">
    <property type="component" value="Unassembled WGS sequence"/>
</dbReference>
<accession>A0AAV5HLH8</accession>
<name>A0AAV5HLH8_9ROSI</name>
<dbReference type="EMBL" id="BPVZ01000003">
    <property type="protein sequence ID" value="GKU89618.1"/>
    <property type="molecule type" value="Genomic_DNA"/>
</dbReference>
<keyword evidence="2" id="KW-1185">Reference proteome</keyword>
<proteinExistence type="predicted"/>